<dbReference type="EMBL" id="MLFT02000009">
    <property type="protein sequence ID" value="PHT38931.1"/>
    <property type="molecule type" value="Genomic_DNA"/>
</dbReference>
<dbReference type="CDD" id="cd02245">
    <property type="entry name" value="cupin_7S_vicilin-like_C"/>
    <property type="match status" value="1"/>
</dbReference>
<feature type="region of interest" description="Disordered" evidence="2">
    <location>
        <begin position="584"/>
        <end position="603"/>
    </location>
</feature>
<comment type="similarity">
    <text evidence="1">Belongs to the 7S seed storage protein family.</text>
</comment>
<dbReference type="SUPFAM" id="SSF51182">
    <property type="entry name" value="RmlC-like cupins"/>
    <property type="match status" value="2"/>
</dbReference>
<name>A0A2G2W136_CAPBA</name>
<feature type="domain" description="Cupin type-1" evidence="3">
    <location>
        <begin position="513"/>
        <end position="683"/>
    </location>
</feature>
<dbReference type="InterPro" id="IPR050253">
    <property type="entry name" value="Seed_Storage-Functional"/>
</dbReference>
<dbReference type="Pfam" id="PF00190">
    <property type="entry name" value="Cupin_1"/>
    <property type="match status" value="1"/>
</dbReference>
<protein>
    <recommendedName>
        <fullName evidence="3">Cupin type-1 domain-containing protein</fullName>
    </recommendedName>
</protein>
<dbReference type="SMART" id="SM00835">
    <property type="entry name" value="Cupin_1"/>
    <property type="match status" value="2"/>
</dbReference>
<dbReference type="InterPro" id="IPR006045">
    <property type="entry name" value="Cupin_1"/>
</dbReference>
<feature type="region of interest" description="Disordered" evidence="2">
    <location>
        <begin position="179"/>
        <end position="203"/>
    </location>
</feature>
<feature type="region of interest" description="Disordered" evidence="2">
    <location>
        <begin position="124"/>
        <end position="148"/>
    </location>
</feature>
<dbReference type="Gene3D" id="6.10.250.890">
    <property type="match status" value="1"/>
</dbReference>
<evidence type="ECO:0000256" key="1">
    <source>
        <dbReference type="ARBA" id="ARBA00023597"/>
    </source>
</evidence>
<feature type="domain" description="Cupin type-1" evidence="3">
    <location>
        <begin position="314"/>
        <end position="472"/>
    </location>
</feature>
<dbReference type="PANTHER" id="PTHR31189">
    <property type="entry name" value="OS03G0336100 PROTEIN-RELATED"/>
    <property type="match status" value="1"/>
</dbReference>
<dbReference type="InterPro" id="IPR006792">
    <property type="entry name" value="Vicilin_N"/>
</dbReference>
<evidence type="ECO:0000259" key="3">
    <source>
        <dbReference type="SMART" id="SM00835"/>
    </source>
</evidence>
<feature type="region of interest" description="Disordered" evidence="2">
    <location>
        <begin position="287"/>
        <end position="320"/>
    </location>
</feature>
<proteinExistence type="inferred from homology"/>
<organism evidence="4 5">
    <name type="scientific">Capsicum baccatum</name>
    <name type="common">Peruvian pepper</name>
    <dbReference type="NCBI Taxonomy" id="33114"/>
    <lineage>
        <taxon>Eukaryota</taxon>
        <taxon>Viridiplantae</taxon>
        <taxon>Streptophyta</taxon>
        <taxon>Embryophyta</taxon>
        <taxon>Tracheophyta</taxon>
        <taxon>Spermatophyta</taxon>
        <taxon>Magnoliopsida</taxon>
        <taxon>eudicotyledons</taxon>
        <taxon>Gunneridae</taxon>
        <taxon>Pentapetalae</taxon>
        <taxon>asterids</taxon>
        <taxon>lamiids</taxon>
        <taxon>Solanales</taxon>
        <taxon>Solanaceae</taxon>
        <taxon>Solanoideae</taxon>
        <taxon>Capsiceae</taxon>
        <taxon>Capsicum</taxon>
    </lineage>
</organism>
<accession>A0A2G2W136</accession>
<reference evidence="5" key="2">
    <citation type="journal article" date="2017" name="J. Anim. Genet.">
        <title>Multiple reference genome sequences of hot pepper reveal the massive evolution of plant disease resistance genes by retroduplication.</title>
        <authorList>
            <person name="Kim S."/>
            <person name="Park J."/>
            <person name="Yeom S.-I."/>
            <person name="Kim Y.-M."/>
            <person name="Seo E."/>
            <person name="Kim K.-T."/>
            <person name="Kim M.-S."/>
            <person name="Lee J.M."/>
            <person name="Cheong K."/>
            <person name="Shin H.-S."/>
            <person name="Kim S.-B."/>
            <person name="Han K."/>
            <person name="Lee J."/>
            <person name="Park M."/>
            <person name="Lee H.-A."/>
            <person name="Lee H.-Y."/>
            <person name="Lee Y."/>
            <person name="Oh S."/>
            <person name="Lee J.H."/>
            <person name="Choi E."/>
            <person name="Choi E."/>
            <person name="Lee S.E."/>
            <person name="Jeon J."/>
            <person name="Kim H."/>
            <person name="Choi G."/>
            <person name="Song H."/>
            <person name="Lee J."/>
            <person name="Lee S.-C."/>
            <person name="Kwon J.-K."/>
            <person name="Lee H.-Y."/>
            <person name="Koo N."/>
            <person name="Hong Y."/>
            <person name="Kim R.W."/>
            <person name="Kang W.-H."/>
            <person name="Huh J.H."/>
            <person name="Kang B.-C."/>
            <person name="Yang T.-J."/>
            <person name="Lee Y.-H."/>
            <person name="Bennetzen J.L."/>
            <person name="Choi D."/>
        </authorList>
    </citation>
    <scope>NUCLEOTIDE SEQUENCE [LARGE SCALE GENOMIC DNA]</scope>
    <source>
        <strain evidence="5">cv. PBC81</strain>
    </source>
</reference>
<dbReference type="Pfam" id="PF04702">
    <property type="entry name" value="Vicilin_N"/>
    <property type="match status" value="1"/>
</dbReference>
<dbReference type="PANTHER" id="PTHR31189:SF41">
    <property type="entry name" value="VICILIN C72"/>
    <property type="match status" value="1"/>
</dbReference>
<dbReference type="Gene3D" id="2.60.120.10">
    <property type="entry name" value="Jelly Rolls"/>
    <property type="match status" value="2"/>
</dbReference>
<evidence type="ECO:0000313" key="5">
    <source>
        <dbReference type="Proteomes" id="UP000224567"/>
    </source>
</evidence>
<evidence type="ECO:0000313" key="4">
    <source>
        <dbReference type="EMBL" id="PHT38931.1"/>
    </source>
</evidence>
<dbReference type="Proteomes" id="UP000224567">
    <property type="component" value="Unassembled WGS sequence"/>
</dbReference>
<dbReference type="CDD" id="cd02244">
    <property type="entry name" value="cupin_7S_vicilin-like_N"/>
    <property type="match status" value="1"/>
</dbReference>
<sequence length="724" mass="83469">MQCKAQGEPPEQQFLCQKSCILRYGSEEKETLKELIEGILTKQRDPQEKLRECQQRCERQQKGQQKQSCKQRCEQEYKREQEQQGKGKRDPEQRHRECVQRCWTHERAEKAALCQDRCDQEFEREKKQHRGEEETRDENKGRGKDPEERLRECIQRCATSTRAGDFTPCARRCDQEYRGEKGQHGGQEETGDENQGRGKRDPEQKFKECIQWCGTHTRAGDFRPCADSCRQEREKEQQQHGQEETGDENQGRGKRDPEQKFKECIQWCGTHTRAGDFRPCADSCRREREKEQRPGQDSGEEDSNPQKREENNPYLFESQRFRSPFRTGQGHLRIVEKFTQRSELFRGIEKYRVAVLEFEPQSFMVPNHCDGETIYVVARGQGIISIAEQDAKYYFTLEKAHVMRVPAGATIYFVNRDKNEKLVVYVLVKSIDAPGQAQEYFSGGGQNPESFYRAFSSDILEKAFNTRRDRLEKLFGQQSQGPVIKASEEQIRAISRFASLPTKHGIGEIRGPFNLLQGSPLFESRFGQFFEASPENFEQLRDLDVAVGYMNINQGGMVLPYYNTKSTRLVMVLEGNGRFEMACPHLGSQKQGQGSRGEEQEQDANVHYQKVRGNLNVGDLLVVPASHPITFIATGGSNLRMVGFGINAQNNKKSFLAGKQNIWRNVDREAKELSFNMPGREVEEIFQKQDQSYFVTGPGQQREKGEQGKRGQELNLSSILDFVF</sequence>
<evidence type="ECO:0000256" key="2">
    <source>
        <dbReference type="SAM" id="MobiDB-lite"/>
    </source>
</evidence>
<dbReference type="STRING" id="33114.A0A2G2W136"/>
<keyword evidence="5" id="KW-1185">Reference proteome</keyword>
<dbReference type="OrthoDB" id="1912756at2759"/>
<dbReference type="AlphaFoldDB" id="A0A2G2W136"/>
<dbReference type="InterPro" id="IPR014710">
    <property type="entry name" value="RmlC-like_jellyroll"/>
</dbReference>
<feature type="compositionally biased region" description="Basic and acidic residues" evidence="2">
    <location>
        <begin position="194"/>
        <end position="203"/>
    </location>
</feature>
<dbReference type="InterPro" id="IPR011051">
    <property type="entry name" value="RmlC_Cupin_sf"/>
</dbReference>
<reference evidence="4 5" key="1">
    <citation type="journal article" date="2017" name="Genome Biol.">
        <title>New reference genome sequences of hot pepper reveal the massive evolution of plant disease-resistance genes by retroduplication.</title>
        <authorList>
            <person name="Kim S."/>
            <person name="Park J."/>
            <person name="Yeom S.I."/>
            <person name="Kim Y.M."/>
            <person name="Seo E."/>
            <person name="Kim K.T."/>
            <person name="Kim M.S."/>
            <person name="Lee J.M."/>
            <person name="Cheong K."/>
            <person name="Shin H.S."/>
            <person name="Kim S.B."/>
            <person name="Han K."/>
            <person name="Lee J."/>
            <person name="Park M."/>
            <person name="Lee H.A."/>
            <person name="Lee H.Y."/>
            <person name="Lee Y."/>
            <person name="Oh S."/>
            <person name="Lee J.H."/>
            <person name="Choi E."/>
            <person name="Choi E."/>
            <person name="Lee S.E."/>
            <person name="Jeon J."/>
            <person name="Kim H."/>
            <person name="Choi G."/>
            <person name="Song H."/>
            <person name="Lee J."/>
            <person name="Lee S.C."/>
            <person name="Kwon J.K."/>
            <person name="Lee H.Y."/>
            <person name="Koo N."/>
            <person name="Hong Y."/>
            <person name="Kim R.W."/>
            <person name="Kang W.H."/>
            <person name="Huh J.H."/>
            <person name="Kang B.C."/>
            <person name="Yang T.J."/>
            <person name="Lee Y.H."/>
            <person name="Bennetzen J.L."/>
            <person name="Choi D."/>
        </authorList>
    </citation>
    <scope>NUCLEOTIDE SEQUENCE [LARGE SCALE GENOMIC DNA]</scope>
    <source>
        <strain evidence="5">cv. PBC81</strain>
    </source>
</reference>
<gene>
    <name evidence="4" type="ORF">CQW23_22504</name>
</gene>
<feature type="region of interest" description="Disordered" evidence="2">
    <location>
        <begin position="233"/>
        <end position="258"/>
    </location>
</feature>
<comment type="caution">
    <text evidence="4">The sequence shown here is derived from an EMBL/GenBank/DDBJ whole genome shotgun (WGS) entry which is preliminary data.</text>
</comment>